<sequence>MDLEVSEPIDLSSGDHQYLVQKAADLQSEPSRCYVSFPSTRPQETQRSPQTKAREPPNVYVIQISDETIPNESNTTLTNPFSEASVRRAFIVKVFLILSTQLLVTAAIISMFVFWDALRAWVLANPWFTYALFPGFFVILIILACCGDIRRKVPANYILLGFFTVLEGLLLGAVTIFYKADEVLWAAAATATVTLALTLFALQTKWDFTLLNGVLFVFLFVLMVYGIISIFIRSYWVHLLYAGLGTVVFSLYLVMDVQLMVGGHHHYSLDPEEYVFAALNIYLDIINLFIFILQLIGLAR</sequence>
<evidence type="ECO:0000313" key="6">
    <source>
        <dbReference type="Proteomes" id="UP000189704"/>
    </source>
</evidence>
<dbReference type="GO" id="GO:0016020">
    <property type="term" value="C:membrane"/>
    <property type="evidence" value="ECO:0007669"/>
    <property type="project" value="UniProtKB-SubCell"/>
</dbReference>
<dbReference type="AlphaFoldDB" id="A0A1U7UTF5"/>
<dbReference type="GeneID" id="103276441"/>
<dbReference type="Pfam" id="PF01027">
    <property type="entry name" value="Bax1-I"/>
    <property type="match status" value="1"/>
</dbReference>
<dbReference type="RefSeq" id="XP_008072038.1">
    <property type="nucleotide sequence ID" value="XM_008073847.1"/>
</dbReference>
<keyword evidence="3 5" id="KW-1133">Transmembrane helix</keyword>
<dbReference type="PANTHER" id="PTHR23291:SF47">
    <property type="entry name" value="TRANSMEMBRANE BAX INHIBITOR MOTIF CONTAINING 7"/>
    <property type="match status" value="1"/>
</dbReference>
<dbReference type="CTD" id="75010"/>
<feature type="transmembrane region" description="Helical" evidence="5">
    <location>
        <begin position="184"/>
        <end position="202"/>
    </location>
</feature>
<evidence type="ECO:0000313" key="7">
    <source>
        <dbReference type="RefSeq" id="XP_008072038.1"/>
    </source>
</evidence>
<evidence type="ECO:0000256" key="5">
    <source>
        <dbReference type="RuleBase" id="RU004379"/>
    </source>
</evidence>
<dbReference type="InterPro" id="IPR006214">
    <property type="entry name" value="Bax_inhibitor_1-related"/>
</dbReference>
<feature type="transmembrane region" description="Helical" evidence="5">
    <location>
        <begin position="238"/>
        <end position="262"/>
    </location>
</feature>
<feature type="transmembrane region" description="Helical" evidence="5">
    <location>
        <begin position="90"/>
        <end position="115"/>
    </location>
</feature>
<feature type="transmembrane region" description="Helical" evidence="5">
    <location>
        <begin position="209"/>
        <end position="232"/>
    </location>
</feature>
<comment type="subcellular location">
    <subcellularLocation>
        <location evidence="1">Membrane</location>
        <topology evidence="1">Multi-pass membrane protein</topology>
    </subcellularLocation>
</comment>
<keyword evidence="4 5" id="KW-0472">Membrane</keyword>
<accession>A0A1U7UTF5</accession>
<keyword evidence="6" id="KW-1185">Reference proteome</keyword>
<keyword evidence="2 5" id="KW-0812">Transmembrane</keyword>
<dbReference type="CDD" id="cd10428">
    <property type="entry name" value="LFG_like"/>
    <property type="match status" value="1"/>
</dbReference>
<gene>
    <name evidence="7" type="primary">TMBIM7P</name>
</gene>
<feature type="transmembrane region" description="Helical" evidence="5">
    <location>
        <begin position="127"/>
        <end position="145"/>
    </location>
</feature>
<proteinExistence type="inferred from homology"/>
<dbReference type="PANTHER" id="PTHR23291">
    <property type="entry name" value="BAX INHIBITOR-RELATED"/>
    <property type="match status" value="1"/>
</dbReference>
<evidence type="ECO:0000256" key="3">
    <source>
        <dbReference type="ARBA" id="ARBA00022989"/>
    </source>
</evidence>
<dbReference type="OrthoDB" id="7933078at2759"/>
<evidence type="ECO:0000256" key="2">
    <source>
        <dbReference type="ARBA" id="ARBA00022692"/>
    </source>
</evidence>
<dbReference type="Proteomes" id="UP000189704">
    <property type="component" value="Unplaced"/>
</dbReference>
<feature type="transmembrane region" description="Helical" evidence="5">
    <location>
        <begin position="157"/>
        <end position="178"/>
    </location>
</feature>
<feature type="transmembrane region" description="Helical" evidence="5">
    <location>
        <begin position="274"/>
        <end position="296"/>
    </location>
</feature>
<comment type="similarity">
    <text evidence="5">Belongs to the BI1 family.</text>
</comment>
<evidence type="ECO:0000256" key="1">
    <source>
        <dbReference type="ARBA" id="ARBA00004141"/>
    </source>
</evidence>
<name>A0A1U7UTF5_CARSF</name>
<organism evidence="6 7">
    <name type="scientific">Carlito syrichta</name>
    <name type="common">Philippine tarsier</name>
    <name type="synonym">Tarsius syrichta</name>
    <dbReference type="NCBI Taxonomy" id="1868482"/>
    <lineage>
        <taxon>Eukaryota</taxon>
        <taxon>Metazoa</taxon>
        <taxon>Chordata</taxon>
        <taxon>Craniata</taxon>
        <taxon>Vertebrata</taxon>
        <taxon>Euteleostomi</taxon>
        <taxon>Mammalia</taxon>
        <taxon>Eutheria</taxon>
        <taxon>Euarchontoglires</taxon>
        <taxon>Primates</taxon>
        <taxon>Haplorrhini</taxon>
        <taxon>Tarsiiformes</taxon>
        <taxon>Tarsiidae</taxon>
        <taxon>Carlito</taxon>
    </lineage>
</organism>
<evidence type="ECO:0000256" key="4">
    <source>
        <dbReference type="ARBA" id="ARBA00023136"/>
    </source>
</evidence>
<reference evidence="7" key="1">
    <citation type="submission" date="2025-08" db="UniProtKB">
        <authorList>
            <consortium name="RefSeq"/>
        </authorList>
    </citation>
    <scope>IDENTIFICATION</scope>
</reference>
<dbReference type="KEGG" id="csyr:103276441"/>
<protein>
    <submittedName>
        <fullName evidence="7">Protein lifeguard 1</fullName>
    </submittedName>
</protein>